<evidence type="ECO:0000256" key="2">
    <source>
        <dbReference type="SAM" id="MobiDB-lite"/>
    </source>
</evidence>
<dbReference type="OrthoDB" id="2195113at2759"/>
<feature type="coiled-coil region" evidence="1">
    <location>
        <begin position="43"/>
        <end position="77"/>
    </location>
</feature>
<accession>A0A9W7F586</accession>
<reference evidence="3" key="1">
    <citation type="submission" date="2022-07" db="EMBL/GenBank/DDBJ databases">
        <title>Genome analysis of Parmales, a sister group of diatoms, reveals the evolutionary specialization of diatoms from phago-mixotrophs to photoautotrophs.</title>
        <authorList>
            <person name="Ban H."/>
            <person name="Sato S."/>
            <person name="Yoshikawa S."/>
            <person name="Kazumasa Y."/>
            <person name="Nakamura Y."/>
            <person name="Ichinomiya M."/>
            <person name="Saitoh K."/>
            <person name="Sato N."/>
            <person name="Blanc-Mathieu R."/>
            <person name="Endo H."/>
            <person name="Kuwata A."/>
            <person name="Ogata H."/>
        </authorList>
    </citation>
    <scope>NUCLEOTIDE SEQUENCE</scope>
</reference>
<dbReference type="Proteomes" id="UP001165082">
    <property type="component" value="Unassembled WGS sequence"/>
</dbReference>
<dbReference type="AlphaFoldDB" id="A0A9W7F586"/>
<dbReference type="GO" id="GO:0008298">
    <property type="term" value="P:intracellular mRNA localization"/>
    <property type="evidence" value="ECO:0007669"/>
    <property type="project" value="TreeGrafter"/>
</dbReference>
<dbReference type="PANTHER" id="PTHR31027:SF2">
    <property type="entry name" value="LEBERCILIN DOMAIN-CONTAINING PROTEIN"/>
    <property type="match status" value="1"/>
</dbReference>
<dbReference type="GO" id="GO:0003729">
    <property type="term" value="F:mRNA binding"/>
    <property type="evidence" value="ECO:0007669"/>
    <property type="project" value="TreeGrafter"/>
</dbReference>
<sequence length="517" mass="58327">MAANSESETKKVEKVEKENGDDVIAPELLDLSKNIPKVERPSKEKHESEIEKINDDMKKLEQERAAVIKKIEQVKEATKDSPLGAARAEWNELKAVKSRILNERKVVFDRRDQLKAQTESLISDAKKAKGGIKYTKTEDIEKRMKELRRRQETTSMSLSDEKKLVKEIEELSASKKIVAQLSGKEDNIANSKLAAKDISGAIAEKNQALKEINAKLDEHKVVLDSLNETENSHRSKIPDLVKEKNALSKARDKKYSEIRKLRDEFKKNNNEWYAHKKVMQARKKLEYEEEKKRRDAEKAAWLAEKEAEELKKTPYEEEMALCEYLANYLTTTYLNVAPKDKQEEEKAAPAVKDDFFGGMVPKNKKTDDVFLQMGGKKKAGAGKKKETKKPAVKAFNLSIDTFDQFALLNLSPPTAIDQVEGSVKELTEKKEWYTKQPRGSVPTANDIRKAQQKAAKKASGKAADDEPAVEGQPKEKKEKKSKKAFVFSNDDFAPLGDGATMGASVSNWGKKEAAVEE</sequence>
<feature type="compositionally biased region" description="Basic and acidic residues" evidence="2">
    <location>
        <begin position="7"/>
        <end position="20"/>
    </location>
</feature>
<feature type="region of interest" description="Disordered" evidence="2">
    <location>
        <begin position="430"/>
        <end position="517"/>
    </location>
</feature>
<evidence type="ECO:0000313" key="4">
    <source>
        <dbReference type="Proteomes" id="UP001165082"/>
    </source>
</evidence>
<keyword evidence="4" id="KW-1185">Reference proteome</keyword>
<dbReference type="GO" id="GO:1990904">
    <property type="term" value="C:ribonucleoprotein complex"/>
    <property type="evidence" value="ECO:0007669"/>
    <property type="project" value="TreeGrafter"/>
</dbReference>
<dbReference type="GO" id="GO:0042175">
    <property type="term" value="C:nuclear outer membrane-endoplasmic reticulum membrane network"/>
    <property type="evidence" value="ECO:0007669"/>
    <property type="project" value="TreeGrafter"/>
</dbReference>
<feature type="region of interest" description="Disordered" evidence="2">
    <location>
        <begin position="1"/>
        <end position="23"/>
    </location>
</feature>
<proteinExistence type="predicted"/>
<protein>
    <submittedName>
        <fullName evidence="3">Uncharacterized protein</fullName>
    </submittedName>
</protein>
<organism evidence="3 4">
    <name type="scientific">Triparma retinervis</name>
    <dbReference type="NCBI Taxonomy" id="2557542"/>
    <lineage>
        <taxon>Eukaryota</taxon>
        <taxon>Sar</taxon>
        <taxon>Stramenopiles</taxon>
        <taxon>Ochrophyta</taxon>
        <taxon>Bolidophyceae</taxon>
        <taxon>Parmales</taxon>
        <taxon>Triparmaceae</taxon>
        <taxon>Triparma</taxon>
    </lineage>
</organism>
<dbReference type="GO" id="GO:0005783">
    <property type="term" value="C:endoplasmic reticulum"/>
    <property type="evidence" value="ECO:0007669"/>
    <property type="project" value="TreeGrafter"/>
</dbReference>
<evidence type="ECO:0000256" key="1">
    <source>
        <dbReference type="SAM" id="Coils"/>
    </source>
</evidence>
<comment type="caution">
    <text evidence="3">The sequence shown here is derived from an EMBL/GenBank/DDBJ whole genome shotgun (WGS) entry which is preliminary data.</text>
</comment>
<dbReference type="EMBL" id="BRXZ01000055">
    <property type="protein sequence ID" value="GMI03970.1"/>
    <property type="molecule type" value="Genomic_DNA"/>
</dbReference>
<dbReference type="InterPro" id="IPR039604">
    <property type="entry name" value="Bfr1"/>
</dbReference>
<evidence type="ECO:0000313" key="3">
    <source>
        <dbReference type="EMBL" id="GMI03970.1"/>
    </source>
</evidence>
<feature type="coiled-coil region" evidence="1">
    <location>
        <begin position="202"/>
        <end position="264"/>
    </location>
</feature>
<name>A0A9W7F586_9STRA</name>
<feature type="compositionally biased region" description="Basic residues" evidence="2">
    <location>
        <begin position="450"/>
        <end position="459"/>
    </location>
</feature>
<keyword evidence="1" id="KW-0175">Coiled coil</keyword>
<dbReference type="PANTHER" id="PTHR31027">
    <property type="entry name" value="NUCLEAR SEGREGATION PROTEIN BFR1"/>
    <property type="match status" value="1"/>
</dbReference>
<gene>
    <name evidence="3" type="ORF">TrRE_jg11601</name>
</gene>